<evidence type="ECO:0000259" key="1">
    <source>
        <dbReference type="PROSITE" id="PS51782"/>
    </source>
</evidence>
<dbReference type="SUPFAM" id="SSF54106">
    <property type="entry name" value="LysM domain"/>
    <property type="match status" value="3"/>
</dbReference>
<dbReference type="SMART" id="SM00257">
    <property type="entry name" value="LysM"/>
    <property type="match status" value="3"/>
</dbReference>
<feature type="domain" description="LysM" evidence="1">
    <location>
        <begin position="16"/>
        <end position="60"/>
    </location>
</feature>
<dbReference type="AlphaFoldDB" id="A0A4R2TXW8"/>
<sequence length="179" mass="19717">MENEATTTRTCPPGTIPYVIKSGDTFYKLAKEYNTTVAAIISANPLVDPEKLKIGETICIPTQKVHPPCPEGNYYTIQPGDTLYRIAIRYNISLDDLIHANPLLDPARLEIGQIICIPVATPPVTCPPGTRSYMIKAGDTFYNLAIKYRTTVDAIQKANPNVDPTRLLIGQIVCMPEVK</sequence>
<keyword evidence="3" id="KW-1185">Reference proteome</keyword>
<proteinExistence type="predicted"/>
<dbReference type="Pfam" id="PF01476">
    <property type="entry name" value="LysM"/>
    <property type="match status" value="3"/>
</dbReference>
<dbReference type="InterPro" id="IPR018392">
    <property type="entry name" value="LysM"/>
</dbReference>
<comment type="caution">
    <text evidence="2">The sequence shown here is derived from an EMBL/GenBank/DDBJ whole genome shotgun (WGS) entry which is preliminary data.</text>
</comment>
<dbReference type="PANTHER" id="PTHR33734:SF22">
    <property type="entry name" value="MEMBRANE-BOUND LYTIC MUREIN TRANSGLYCOSYLASE D"/>
    <property type="match status" value="1"/>
</dbReference>
<feature type="domain" description="LysM" evidence="1">
    <location>
        <begin position="73"/>
        <end position="117"/>
    </location>
</feature>
<name>A0A4R2TXW8_9FIRM</name>
<dbReference type="Proteomes" id="UP000295504">
    <property type="component" value="Unassembled WGS sequence"/>
</dbReference>
<evidence type="ECO:0000313" key="3">
    <source>
        <dbReference type="Proteomes" id="UP000295504"/>
    </source>
</evidence>
<dbReference type="EMBL" id="SLYC01000015">
    <property type="protein sequence ID" value="TCQ02519.1"/>
    <property type="molecule type" value="Genomic_DNA"/>
</dbReference>
<evidence type="ECO:0000313" key="2">
    <source>
        <dbReference type="EMBL" id="TCQ02519.1"/>
    </source>
</evidence>
<reference evidence="2 3" key="1">
    <citation type="submission" date="2019-03" db="EMBL/GenBank/DDBJ databases">
        <title>Genomic Encyclopedia of Type Strains, Phase IV (KMG-IV): sequencing the most valuable type-strain genomes for metagenomic binning, comparative biology and taxonomic classification.</title>
        <authorList>
            <person name="Goeker M."/>
        </authorList>
    </citation>
    <scope>NUCLEOTIDE SEQUENCE [LARGE SCALE GENOMIC DNA]</scope>
    <source>
        <strain evidence="2 3">DSM 100013</strain>
    </source>
</reference>
<feature type="domain" description="LysM" evidence="1">
    <location>
        <begin position="131"/>
        <end position="175"/>
    </location>
</feature>
<accession>A0A4R2TXW8</accession>
<dbReference type="RefSeq" id="WP_132848401.1">
    <property type="nucleotide sequence ID" value="NZ_CP058648.1"/>
</dbReference>
<dbReference type="PANTHER" id="PTHR33734">
    <property type="entry name" value="LYSM DOMAIN-CONTAINING GPI-ANCHORED PROTEIN 2"/>
    <property type="match status" value="1"/>
</dbReference>
<protein>
    <submittedName>
        <fullName evidence="2">LysM domain-containing protein</fullName>
    </submittedName>
</protein>
<dbReference type="GO" id="GO:0008932">
    <property type="term" value="F:lytic endotransglycosylase activity"/>
    <property type="evidence" value="ECO:0007669"/>
    <property type="project" value="TreeGrafter"/>
</dbReference>
<gene>
    <name evidence="2" type="ORF">EDD79_101536</name>
</gene>
<dbReference type="CDD" id="cd00118">
    <property type="entry name" value="LysM"/>
    <property type="match status" value="3"/>
</dbReference>
<organism evidence="2 3">
    <name type="scientific">Serpentinicella alkaliphila</name>
    <dbReference type="NCBI Taxonomy" id="1734049"/>
    <lineage>
        <taxon>Bacteria</taxon>
        <taxon>Bacillati</taxon>
        <taxon>Bacillota</taxon>
        <taxon>Clostridia</taxon>
        <taxon>Peptostreptococcales</taxon>
        <taxon>Natronincolaceae</taxon>
        <taxon>Serpentinicella</taxon>
    </lineage>
</organism>
<dbReference type="InterPro" id="IPR036779">
    <property type="entry name" value="LysM_dom_sf"/>
</dbReference>
<dbReference type="OrthoDB" id="9811296at2"/>
<dbReference type="PROSITE" id="PS51782">
    <property type="entry name" value="LYSM"/>
    <property type="match status" value="3"/>
</dbReference>
<dbReference type="Gene3D" id="3.10.350.10">
    <property type="entry name" value="LysM domain"/>
    <property type="match status" value="3"/>
</dbReference>